<keyword evidence="3" id="KW-1185">Reference proteome</keyword>
<name>A0A8H8RNI7_9HELO</name>
<organism evidence="2 3">
    <name type="scientific">Lachnellula subtilissima</name>
    <dbReference type="NCBI Taxonomy" id="602034"/>
    <lineage>
        <taxon>Eukaryota</taxon>
        <taxon>Fungi</taxon>
        <taxon>Dikarya</taxon>
        <taxon>Ascomycota</taxon>
        <taxon>Pezizomycotina</taxon>
        <taxon>Leotiomycetes</taxon>
        <taxon>Helotiales</taxon>
        <taxon>Lachnaceae</taxon>
        <taxon>Lachnellula</taxon>
    </lineage>
</organism>
<feature type="compositionally biased region" description="Polar residues" evidence="1">
    <location>
        <begin position="61"/>
        <end position="74"/>
    </location>
</feature>
<protein>
    <submittedName>
        <fullName evidence="2">Uncharacterized protein</fullName>
    </submittedName>
</protein>
<feature type="compositionally biased region" description="Acidic residues" evidence="1">
    <location>
        <begin position="87"/>
        <end position="97"/>
    </location>
</feature>
<dbReference type="EMBL" id="QGMJ01000310">
    <property type="protein sequence ID" value="TVY38021.1"/>
    <property type="molecule type" value="Genomic_DNA"/>
</dbReference>
<comment type="caution">
    <text evidence="2">The sequence shown here is derived from an EMBL/GenBank/DDBJ whole genome shotgun (WGS) entry which is preliminary data.</text>
</comment>
<evidence type="ECO:0000256" key="1">
    <source>
        <dbReference type="SAM" id="MobiDB-lite"/>
    </source>
</evidence>
<evidence type="ECO:0000313" key="3">
    <source>
        <dbReference type="Proteomes" id="UP000462212"/>
    </source>
</evidence>
<feature type="compositionally biased region" description="Polar residues" evidence="1">
    <location>
        <begin position="130"/>
        <end position="139"/>
    </location>
</feature>
<gene>
    <name evidence="2" type="ORF">LSUB1_G004286</name>
</gene>
<accession>A0A8H8RNI7</accession>
<proteinExistence type="predicted"/>
<evidence type="ECO:0000313" key="2">
    <source>
        <dbReference type="EMBL" id="TVY38021.1"/>
    </source>
</evidence>
<dbReference type="AlphaFoldDB" id="A0A8H8RNI7"/>
<feature type="compositionally biased region" description="Polar residues" evidence="1">
    <location>
        <begin position="157"/>
        <end position="174"/>
    </location>
</feature>
<dbReference type="Proteomes" id="UP000462212">
    <property type="component" value="Unassembled WGS sequence"/>
</dbReference>
<sequence>MEQRDEDNAGGFFPEGHEEEEPDSHRSTGFFPVAHGDDDDNDDAGGGFIVEGHDEEPAKPTISQEYATPQSLLSNGKPAADQKSEYEELEDEEMEDINPEHLKSAADLPRNPQHLNLFQKLFARPKLPQSKKTPTSLRSTGKRKRLIEDSEDEGENEISSLSSLEPASENETPQKPSPQKGVRKAMSAKTPAIPRKTPKRNAARKSQTALKSHYFEHDEDEEDDE</sequence>
<reference evidence="2 3" key="1">
    <citation type="submission" date="2018-05" db="EMBL/GenBank/DDBJ databases">
        <title>Genome sequencing and assembly of the regulated plant pathogen Lachnellula willkommii and related sister species for the development of diagnostic species identification markers.</title>
        <authorList>
            <person name="Giroux E."/>
            <person name="Bilodeau G."/>
        </authorList>
    </citation>
    <scope>NUCLEOTIDE SEQUENCE [LARGE SCALE GENOMIC DNA]</scope>
    <source>
        <strain evidence="2 3">CBS 197.66</strain>
    </source>
</reference>
<feature type="region of interest" description="Disordered" evidence="1">
    <location>
        <begin position="1"/>
        <end position="225"/>
    </location>
</feature>